<dbReference type="Proteomes" id="UP000308724">
    <property type="component" value="Unassembled WGS sequence"/>
</dbReference>
<feature type="transmembrane region" description="Helical" evidence="2">
    <location>
        <begin position="82"/>
        <end position="100"/>
    </location>
</feature>
<evidence type="ECO:0000313" key="9">
    <source>
        <dbReference type="Proteomes" id="UP000308005"/>
    </source>
</evidence>
<evidence type="ECO:0000313" key="12">
    <source>
        <dbReference type="Proteomes" id="UP000308953"/>
    </source>
</evidence>
<evidence type="ECO:0000313" key="10">
    <source>
        <dbReference type="Proteomes" id="UP000308724"/>
    </source>
</evidence>
<gene>
    <name evidence="8" type="ORF">D6C78_10347</name>
    <name evidence="7" type="ORF">D6C85_09568</name>
    <name evidence="6" type="ORF">D6C91_04049</name>
    <name evidence="5" type="ORF">D6D10_04138</name>
    <name evidence="4" type="ORF">D6D13_02886</name>
    <name evidence="3" type="ORF">D6D19_06531</name>
</gene>
<dbReference type="Proteomes" id="UP000308953">
    <property type="component" value="Unassembled WGS sequence"/>
</dbReference>
<name>A0A1A7MHA8_AURPU</name>
<dbReference type="EMBL" id="QZAO01000229">
    <property type="protein sequence ID" value="THW72412.1"/>
    <property type="molecule type" value="Genomic_DNA"/>
</dbReference>
<feature type="region of interest" description="Disordered" evidence="1">
    <location>
        <begin position="25"/>
        <end position="53"/>
    </location>
</feature>
<accession>A0A1A7MHA8</accession>
<evidence type="ECO:0000313" key="8">
    <source>
        <dbReference type="EMBL" id="TIA29217.1"/>
    </source>
</evidence>
<evidence type="ECO:0000313" key="11">
    <source>
        <dbReference type="Proteomes" id="UP000308802"/>
    </source>
</evidence>
<evidence type="ECO:0000313" key="5">
    <source>
        <dbReference type="EMBL" id="THX39635.1"/>
    </source>
</evidence>
<dbReference type="EMBL" id="QZBZ01000469">
    <property type="protein sequence ID" value="TIA29217.1"/>
    <property type="molecule type" value="Genomic_DNA"/>
</dbReference>
<keyword evidence="2" id="KW-1133">Transmembrane helix</keyword>
<dbReference type="Proteomes" id="UP000308802">
    <property type="component" value="Unassembled WGS sequence"/>
</dbReference>
<evidence type="ECO:0000313" key="13">
    <source>
        <dbReference type="Proteomes" id="UP000309734"/>
    </source>
</evidence>
<evidence type="ECO:0000256" key="2">
    <source>
        <dbReference type="SAM" id="Phobius"/>
    </source>
</evidence>
<evidence type="ECO:0000313" key="6">
    <source>
        <dbReference type="EMBL" id="THZ22354.1"/>
    </source>
</evidence>
<keyword evidence="2" id="KW-0472">Membrane</keyword>
<dbReference type="AlphaFoldDB" id="A0A1A7MHA8"/>
<evidence type="ECO:0000313" key="3">
    <source>
        <dbReference type="EMBL" id="THW72412.1"/>
    </source>
</evidence>
<protein>
    <submittedName>
        <fullName evidence="8">Uncharacterized protein</fullName>
    </submittedName>
</protein>
<sequence length="122" mass="14103">MALFTRISIRTCRVRFASTGKPALTYKGRIPKPAPPPPGPGEVVTPDKEEETQQARKAIMDAIKEDQDKDYKKRYNSKLWKWTRLICCMPIALVLTPYLFSRVFLGEERKRLTEDDDDDDLD</sequence>
<dbReference type="EMBL" id="QZAS01000007">
    <property type="protein sequence ID" value="THX14502.1"/>
    <property type="molecule type" value="Genomic_DNA"/>
</dbReference>
<evidence type="ECO:0000313" key="7">
    <source>
        <dbReference type="EMBL" id="THZ61323.1"/>
    </source>
</evidence>
<organism evidence="8 10">
    <name type="scientific">Aureobasidium pullulans</name>
    <name type="common">Black yeast</name>
    <name type="synonym">Pullularia pullulans</name>
    <dbReference type="NCBI Taxonomy" id="5580"/>
    <lineage>
        <taxon>Eukaryota</taxon>
        <taxon>Fungi</taxon>
        <taxon>Dikarya</taxon>
        <taxon>Ascomycota</taxon>
        <taxon>Pezizomycotina</taxon>
        <taxon>Dothideomycetes</taxon>
        <taxon>Dothideomycetidae</taxon>
        <taxon>Dothideales</taxon>
        <taxon>Saccotheciaceae</taxon>
        <taxon>Aureobasidium</taxon>
    </lineage>
</organism>
<dbReference type="Proteomes" id="UP000308005">
    <property type="component" value="Unassembled WGS sequence"/>
</dbReference>
<reference evidence="9 10" key="1">
    <citation type="submission" date="2018-10" db="EMBL/GenBank/DDBJ databases">
        <title>Fifty Aureobasidium pullulans genomes reveal a recombining polyextremotolerant generalist.</title>
        <authorList>
            <person name="Gostincar C."/>
            <person name="Turk M."/>
            <person name="Zajc J."/>
            <person name="Gunde-Cimerman N."/>
        </authorList>
    </citation>
    <scope>NUCLEOTIDE SEQUENCE [LARGE SCALE GENOMIC DNA]</scope>
    <source>
        <strain evidence="4">EXF-10085</strain>
        <strain evidence="3 11">EXF-10659</strain>
        <strain evidence="8 10">EXF-1645</strain>
        <strain evidence="7 13">EXF-3519</strain>
        <strain evidence="6 9">EXF-3863</strain>
        <strain evidence="5 12">EXF-9785</strain>
    </source>
</reference>
<proteinExistence type="predicted"/>
<dbReference type="EMBL" id="QZAV01000068">
    <property type="protein sequence ID" value="THX39635.1"/>
    <property type="molecule type" value="Genomic_DNA"/>
</dbReference>
<evidence type="ECO:0000313" key="4">
    <source>
        <dbReference type="EMBL" id="THX14502.1"/>
    </source>
</evidence>
<keyword evidence="2" id="KW-0812">Transmembrane</keyword>
<comment type="caution">
    <text evidence="8">The sequence shown here is derived from an EMBL/GenBank/DDBJ whole genome shotgun (WGS) entry which is preliminary data.</text>
</comment>
<dbReference type="EMBL" id="QZBS01000548">
    <property type="protein sequence ID" value="THZ61323.1"/>
    <property type="molecule type" value="Genomic_DNA"/>
</dbReference>
<dbReference type="EMBL" id="QZBM01000141">
    <property type="protein sequence ID" value="THZ22354.1"/>
    <property type="molecule type" value="Genomic_DNA"/>
</dbReference>
<evidence type="ECO:0000256" key="1">
    <source>
        <dbReference type="SAM" id="MobiDB-lite"/>
    </source>
</evidence>
<dbReference type="Proteomes" id="UP000309734">
    <property type="component" value="Unassembled WGS sequence"/>
</dbReference>